<dbReference type="InterPro" id="IPR013087">
    <property type="entry name" value="Znf_C2H2_type"/>
</dbReference>
<feature type="domain" description="C2H2-type" evidence="1">
    <location>
        <begin position="142"/>
        <end position="163"/>
    </location>
</feature>
<dbReference type="Proteomes" id="UP000887575">
    <property type="component" value="Unassembled WGS sequence"/>
</dbReference>
<dbReference type="SMART" id="SM00355">
    <property type="entry name" value="ZnF_C2H2"/>
    <property type="match status" value="3"/>
</dbReference>
<dbReference type="WBParaSite" id="MBELARI_LOCUS276">
    <property type="protein sequence ID" value="MBELARI_LOCUS276"/>
    <property type="gene ID" value="MBELARI_LOCUS276"/>
</dbReference>
<protein>
    <recommendedName>
        <fullName evidence="1">C2H2-type domain-containing protein</fullName>
    </recommendedName>
</protein>
<organism evidence="2 3">
    <name type="scientific">Mesorhabditis belari</name>
    <dbReference type="NCBI Taxonomy" id="2138241"/>
    <lineage>
        <taxon>Eukaryota</taxon>
        <taxon>Metazoa</taxon>
        <taxon>Ecdysozoa</taxon>
        <taxon>Nematoda</taxon>
        <taxon>Chromadorea</taxon>
        <taxon>Rhabditida</taxon>
        <taxon>Rhabditina</taxon>
        <taxon>Rhabditomorpha</taxon>
        <taxon>Rhabditoidea</taxon>
        <taxon>Rhabditidae</taxon>
        <taxon>Mesorhabditinae</taxon>
        <taxon>Mesorhabditis</taxon>
    </lineage>
</organism>
<evidence type="ECO:0000313" key="3">
    <source>
        <dbReference type="WBParaSite" id="MBELARI_LOCUS276"/>
    </source>
</evidence>
<keyword evidence="2" id="KW-1185">Reference proteome</keyword>
<name>A0AAF3F792_9BILA</name>
<evidence type="ECO:0000313" key="2">
    <source>
        <dbReference type="Proteomes" id="UP000887575"/>
    </source>
</evidence>
<dbReference type="AlphaFoldDB" id="A0AAF3F792"/>
<sequence>MLGHTKHIAHFELRCPFPGCPERNLKSSVKLKMHLFAAHAHQLPHSAICGMKFAANDVNETHGIEHERSGDDLCCSLCLTMNRWTKEETGIPKYTHEFIHGIIRILRCQICGEEMKGPNQNKALLQHWKSKHIESSSNASTLTCGGCQKPVSRKEIEAHLKKHMIFMVLASTRGQNNAPMLVVKTCNKMARLLGIQDTNPTQRFYEDE</sequence>
<proteinExistence type="predicted"/>
<feature type="domain" description="C2H2-type" evidence="1">
    <location>
        <begin position="13"/>
        <end position="39"/>
    </location>
</feature>
<feature type="domain" description="C2H2-type" evidence="1">
    <location>
        <begin position="106"/>
        <end position="132"/>
    </location>
</feature>
<accession>A0AAF3F792</accession>
<reference evidence="3" key="1">
    <citation type="submission" date="2024-02" db="UniProtKB">
        <authorList>
            <consortium name="WormBaseParasite"/>
        </authorList>
    </citation>
    <scope>IDENTIFICATION</scope>
</reference>
<evidence type="ECO:0000259" key="1">
    <source>
        <dbReference type="SMART" id="SM00355"/>
    </source>
</evidence>